<evidence type="ECO:0000313" key="3">
    <source>
        <dbReference type="Proteomes" id="UP000035009"/>
    </source>
</evidence>
<dbReference type="Proteomes" id="UP000035009">
    <property type="component" value="Unassembled WGS sequence"/>
</dbReference>
<name>M3UM36_GORML</name>
<dbReference type="AlphaFoldDB" id="M3UM36"/>
<dbReference type="RefSeq" id="WP_008380148.1">
    <property type="nucleotide sequence ID" value="NZ_BAOP01000023.1"/>
</dbReference>
<evidence type="ECO:0000256" key="1">
    <source>
        <dbReference type="SAM" id="MobiDB-lite"/>
    </source>
</evidence>
<evidence type="ECO:0000313" key="2">
    <source>
        <dbReference type="EMBL" id="GAC80845.1"/>
    </source>
</evidence>
<protein>
    <submittedName>
        <fullName evidence="2">Uncharacterized protein</fullName>
    </submittedName>
</protein>
<dbReference type="STRING" id="410332.SAMN04488550_0593"/>
<reference evidence="2 3" key="1">
    <citation type="submission" date="2013-02" db="EMBL/GenBank/DDBJ databases">
        <title>Whole genome shotgun sequence of Gordonia malaquae NBRC 108250.</title>
        <authorList>
            <person name="Yoshida I."/>
            <person name="Hosoyama A."/>
            <person name="Tsuchikane K."/>
            <person name="Ando Y."/>
            <person name="Baba S."/>
            <person name="Ohji S."/>
            <person name="Hamada M."/>
            <person name="Tamura T."/>
            <person name="Yamazoe A."/>
            <person name="Yamazaki S."/>
            <person name="Fujita N."/>
        </authorList>
    </citation>
    <scope>NUCLEOTIDE SEQUENCE [LARGE SCALE GENOMIC DNA]</scope>
    <source>
        <strain evidence="2 3">NBRC 108250</strain>
    </source>
</reference>
<organism evidence="2 3">
    <name type="scientific">Gordonia malaquae NBRC 108250</name>
    <dbReference type="NCBI Taxonomy" id="1223542"/>
    <lineage>
        <taxon>Bacteria</taxon>
        <taxon>Bacillati</taxon>
        <taxon>Actinomycetota</taxon>
        <taxon>Actinomycetes</taxon>
        <taxon>Mycobacteriales</taxon>
        <taxon>Gordoniaceae</taxon>
        <taxon>Gordonia</taxon>
    </lineage>
</organism>
<sequence length="53" mass="5708">MSRDNGKRPLWTRRWVLLALTAAVLFGSGYAVGASGDRGTRPAPAPTVEQVRP</sequence>
<accession>M3UM36</accession>
<comment type="caution">
    <text evidence="2">The sequence shown here is derived from an EMBL/GenBank/DDBJ whole genome shotgun (WGS) entry which is preliminary data.</text>
</comment>
<feature type="region of interest" description="Disordered" evidence="1">
    <location>
        <begin position="31"/>
        <end position="53"/>
    </location>
</feature>
<proteinExistence type="predicted"/>
<keyword evidence="3" id="KW-1185">Reference proteome</keyword>
<dbReference type="EMBL" id="BAOP01000023">
    <property type="protein sequence ID" value="GAC80845.1"/>
    <property type="molecule type" value="Genomic_DNA"/>
</dbReference>
<gene>
    <name evidence="2" type="ORF">GM1_023_00040</name>
</gene>